<dbReference type="OrthoDB" id="9768793at2"/>
<dbReference type="RefSeq" id="WP_055121310.1">
    <property type="nucleotide sequence ID" value="NZ_LKST01000001.1"/>
</dbReference>
<dbReference type="Proteomes" id="UP000050517">
    <property type="component" value="Unassembled WGS sequence"/>
</dbReference>
<dbReference type="PANTHER" id="PTHR43364">
    <property type="entry name" value="NADH-SPECIFIC METHYLGLYOXAL REDUCTASE-RELATED"/>
    <property type="match status" value="1"/>
</dbReference>
<dbReference type="InterPro" id="IPR023210">
    <property type="entry name" value="NADP_OxRdtase_dom"/>
</dbReference>
<dbReference type="PANTHER" id="PTHR43364:SF6">
    <property type="entry name" value="OXIDOREDUCTASE-RELATED"/>
    <property type="match status" value="1"/>
</dbReference>
<gene>
    <name evidence="2" type="primary">gpr_1</name>
    <name evidence="2" type="ORF">Cocul_00029</name>
</gene>
<dbReference type="Pfam" id="PF00248">
    <property type="entry name" value="Aldo_ket_red"/>
    <property type="match status" value="1"/>
</dbReference>
<dbReference type="InterPro" id="IPR050523">
    <property type="entry name" value="AKR_Detox_Biosynth"/>
</dbReference>
<proteinExistence type="predicted"/>
<dbReference type="PATRIC" id="fig|1544416.3.peg.28"/>
<evidence type="ECO:0000259" key="1">
    <source>
        <dbReference type="Pfam" id="PF00248"/>
    </source>
</evidence>
<dbReference type="SUPFAM" id="SSF51430">
    <property type="entry name" value="NAD(P)-linked oxidoreductase"/>
    <property type="match status" value="1"/>
</dbReference>
<dbReference type="InterPro" id="IPR036812">
    <property type="entry name" value="NAD(P)_OxRdtase_dom_sf"/>
</dbReference>
<dbReference type="GO" id="GO:0005829">
    <property type="term" value="C:cytosol"/>
    <property type="evidence" value="ECO:0007669"/>
    <property type="project" value="TreeGrafter"/>
</dbReference>
<organism evidence="2 3">
    <name type="scientific">Corynebacterium oculi</name>
    <dbReference type="NCBI Taxonomy" id="1544416"/>
    <lineage>
        <taxon>Bacteria</taxon>
        <taxon>Bacillati</taxon>
        <taxon>Actinomycetota</taxon>
        <taxon>Actinomycetes</taxon>
        <taxon>Mycobacteriales</taxon>
        <taxon>Corynebacteriaceae</taxon>
        <taxon>Corynebacterium</taxon>
    </lineage>
</organism>
<dbReference type="GO" id="GO:0016491">
    <property type="term" value="F:oxidoreductase activity"/>
    <property type="evidence" value="ECO:0007669"/>
    <property type="project" value="UniProtKB-KW"/>
</dbReference>
<dbReference type="AlphaFoldDB" id="A0A0Q0YR76"/>
<dbReference type="EC" id="1.1.1.-" evidence="2"/>
<dbReference type="STRING" id="1544416.Cocul_00029"/>
<reference evidence="2 3" key="1">
    <citation type="submission" date="2015-10" db="EMBL/GenBank/DDBJ databases">
        <title>Corynebacteirum lowii and Corynebacterium oculi species nova, derived from human clinical disease and and emended description of Corynebacterium mastiditis.</title>
        <authorList>
            <person name="Bernard K."/>
            <person name="Pacheco A.L."/>
            <person name="Mcdougall C."/>
            <person name="Burtx T."/>
            <person name="Weibe D."/>
            <person name="Tyler S."/>
            <person name="Olson A.B."/>
            <person name="Cnockaert M."/>
            <person name="Eguchi H."/>
            <person name="Kuwahara T."/>
            <person name="Nakayama-Imaohji H."/>
            <person name="Boudewijins M."/>
            <person name="Van Hoecke F."/>
            <person name="Bernier A.-M."/>
            <person name="Vandamme P."/>
        </authorList>
    </citation>
    <scope>NUCLEOTIDE SEQUENCE [LARGE SCALE GENOMIC DNA]</scope>
    <source>
        <strain evidence="2 3">NML 130210</strain>
    </source>
</reference>
<accession>A0A0Q0YR76</accession>
<evidence type="ECO:0000313" key="2">
    <source>
        <dbReference type="EMBL" id="KQB84900.1"/>
    </source>
</evidence>
<protein>
    <submittedName>
        <fullName evidence="2">L-glyceraldehyde 3-phosphate reductase</fullName>
        <ecNumber evidence="2">1.1.1.-</ecNumber>
    </submittedName>
</protein>
<evidence type="ECO:0000313" key="3">
    <source>
        <dbReference type="Proteomes" id="UP000050517"/>
    </source>
</evidence>
<dbReference type="EMBL" id="LKST01000001">
    <property type="protein sequence ID" value="KQB84900.1"/>
    <property type="molecule type" value="Genomic_DNA"/>
</dbReference>
<keyword evidence="3" id="KW-1185">Reference proteome</keyword>
<name>A0A0Q0YR76_9CORY</name>
<comment type="caution">
    <text evidence="2">The sequence shown here is derived from an EMBL/GenBank/DDBJ whole genome shotgun (WGS) entry which is preliminary data.</text>
</comment>
<keyword evidence="2" id="KW-0560">Oxidoreductase</keyword>
<feature type="domain" description="NADP-dependent oxidoreductase" evidence="1">
    <location>
        <begin position="17"/>
        <end position="312"/>
    </location>
</feature>
<dbReference type="Gene3D" id="3.20.20.100">
    <property type="entry name" value="NADP-dependent oxidoreductase domain"/>
    <property type="match status" value="1"/>
</dbReference>
<sequence>MRPTVALPGTDLRVFPLNLGGNTFGWTADEATSFDILHSYAQAGGNFLDTADVYSAWVPGNRGGESESIIGSWLHTLSAPEREEMVIATKVGRLEPHASVGAADIIDATCASLDRLRIDTIDLLYLHFDDDTTPIEEQIEACCDLIKRGHARYIGLSNYAPQRMRAFLDLSRGTEAAPVALQPHYNLLHRHDYERTLRPLPQEHRTAVFPYYALASGVLTGKFRRREDTSGTARENSTAALITPETEAVLNTLDRLASLHDASPATIALAWLRAKGATAPIASVSRPDQLPELMAVAHTQLSVSEVMQLDAASQPFA</sequence>